<dbReference type="STRING" id="1121420.SAMN02746098_02511"/>
<dbReference type="SUPFAM" id="SSF54719">
    <property type="entry name" value="Fe,Mn superoxide dismutase (SOD), C-terminal domain"/>
    <property type="match status" value="1"/>
</dbReference>
<evidence type="ECO:0000256" key="5">
    <source>
        <dbReference type="PIRSR" id="PIRSR000349-1"/>
    </source>
</evidence>
<evidence type="ECO:0000259" key="8">
    <source>
        <dbReference type="Pfam" id="PF02777"/>
    </source>
</evidence>
<evidence type="ECO:0000256" key="2">
    <source>
        <dbReference type="ARBA" id="ARBA00012682"/>
    </source>
</evidence>
<dbReference type="PANTHER" id="PTHR11404:SF6">
    <property type="entry name" value="SUPEROXIDE DISMUTASE [MN], MITOCHONDRIAL"/>
    <property type="match status" value="1"/>
</dbReference>
<dbReference type="Pfam" id="PF02777">
    <property type="entry name" value="Sod_Fe_C"/>
    <property type="match status" value="1"/>
</dbReference>
<dbReference type="AlphaFoldDB" id="A0A1M5YKZ1"/>
<sequence length="229" mass="26459">MDFKGLGEEGIGEMEYLTVPLGQHRLPKLPYSYNALEPVISTRVLEIHHSQHHKAYVEGLNKAELKLAEARQKRDYSLVKHWEREIAFHGSGHILHSIYWTSMAPAGRRWETPGAQTHKLIIDYFGSLIAFQEQFSEGAISVEGSGWTSLVWQPGWGRLEILTIEKHQDFYQAGSIPLLVIDVWEHAYYLDYLSKRKDYVRSWWQIVNWAAVEKRLTLAMSGQMPLVIN</sequence>
<keyword evidence="3 5" id="KW-0479">Metal-binding</keyword>
<dbReference type="InterPro" id="IPR019832">
    <property type="entry name" value="Mn/Fe_SOD_C"/>
</dbReference>
<dbReference type="Gene3D" id="3.55.40.20">
    <property type="entry name" value="Iron/manganese superoxide dismutase, C-terminal domain"/>
    <property type="match status" value="1"/>
</dbReference>
<dbReference type="PROSITE" id="PS00088">
    <property type="entry name" value="SOD_MN"/>
    <property type="match status" value="1"/>
</dbReference>
<dbReference type="FunFam" id="1.10.287.990:FF:000001">
    <property type="entry name" value="Superoxide dismutase"/>
    <property type="match status" value="1"/>
</dbReference>
<comment type="catalytic activity">
    <reaction evidence="6">
        <text>2 superoxide + 2 H(+) = H2O2 + O2</text>
        <dbReference type="Rhea" id="RHEA:20696"/>
        <dbReference type="ChEBI" id="CHEBI:15378"/>
        <dbReference type="ChEBI" id="CHEBI:15379"/>
        <dbReference type="ChEBI" id="CHEBI:16240"/>
        <dbReference type="ChEBI" id="CHEBI:18421"/>
        <dbReference type="EC" id="1.15.1.1"/>
    </reaction>
</comment>
<dbReference type="GO" id="GO:0004784">
    <property type="term" value="F:superoxide dismutase activity"/>
    <property type="evidence" value="ECO:0007669"/>
    <property type="project" value="UniProtKB-EC"/>
</dbReference>
<feature type="binding site" evidence="5">
    <location>
        <position position="96"/>
    </location>
    <ligand>
        <name>Mn(2+)</name>
        <dbReference type="ChEBI" id="CHEBI:29035"/>
    </ligand>
</feature>
<proteinExistence type="inferred from homology"/>
<dbReference type="InterPro" id="IPR019833">
    <property type="entry name" value="Mn/Fe_SOD_BS"/>
</dbReference>
<dbReference type="EMBL" id="FQXJ01000008">
    <property type="protein sequence ID" value="SHI12630.1"/>
    <property type="molecule type" value="Genomic_DNA"/>
</dbReference>
<evidence type="ECO:0000256" key="4">
    <source>
        <dbReference type="ARBA" id="ARBA00023002"/>
    </source>
</evidence>
<dbReference type="Gene3D" id="1.10.287.990">
    <property type="entry name" value="Fe,Mn superoxide dismutase (SOD) domain"/>
    <property type="match status" value="1"/>
</dbReference>
<keyword evidence="10" id="KW-1185">Reference proteome</keyword>
<dbReference type="InterPro" id="IPR001189">
    <property type="entry name" value="Mn/Fe_SOD"/>
</dbReference>
<evidence type="ECO:0000259" key="7">
    <source>
        <dbReference type="Pfam" id="PF00081"/>
    </source>
</evidence>
<keyword evidence="4 6" id="KW-0560">Oxidoreductase</keyword>
<feature type="domain" description="Manganese/iron superoxide dismutase C-terminal" evidence="8">
    <location>
        <begin position="116"/>
        <end position="215"/>
    </location>
</feature>
<dbReference type="PIRSF" id="PIRSF000349">
    <property type="entry name" value="SODismutase"/>
    <property type="match status" value="1"/>
</dbReference>
<dbReference type="InterPro" id="IPR036314">
    <property type="entry name" value="SOD_C_sf"/>
</dbReference>
<name>A0A1M5YKZ1_9FIRM</name>
<dbReference type="EC" id="1.15.1.1" evidence="2 6"/>
<dbReference type="Pfam" id="PF00081">
    <property type="entry name" value="Sod_Fe_N"/>
    <property type="match status" value="1"/>
</dbReference>
<dbReference type="InterPro" id="IPR019831">
    <property type="entry name" value="Mn/Fe_SOD_N"/>
</dbReference>
<evidence type="ECO:0000313" key="10">
    <source>
        <dbReference type="Proteomes" id="UP000183954"/>
    </source>
</evidence>
<evidence type="ECO:0000313" key="9">
    <source>
        <dbReference type="EMBL" id="SHI12630.1"/>
    </source>
</evidence>
<feature type="binding site" evidence="5">
    <location>
        <position position="182"/>
    </location>
    <ligand>
        <name>Mn(2+)</name>
        <dbReference type="ChEBI" id="CHEBI:29035"/>
    </ligand>
</feature>
<evidence type="ECO:0000256" key="6">
    <source>
        <dbReference type="RuleBase" id="RU000414"/>
    </source>
</evidence>
<evidence type="ECO:0000256" key="3">
    <source>
        <dbReference type="ARBA" id="ARBA00022723"/>
    </source>
</evidence>
<accession>A0A1M5YKZ1</accession>
<dbReference type="PANTHER" id="PTHR11404">
    <property type="entry name" value="SUPEROXIDE DISMUTASE 2"/>
    <property type="match status" value="1"/>
</dbReference>
<comment type="similarity">
    <text evidence="1 6">Belongs to the iron/manganese superoxide dismutase family.</text>
</comment>
<dbReference type="GO" id="GO:0046872">
    <property type="term" value="F:metal ion binding"/>
    <property type="evidence" value="ECO:0007669"/>
    <property type="project" value="UniProtKB-KW"/>
</dbReference>
<organism evidence="9 10">
    <name type="scientific">Desulfosporosinus lacus DSM 15449</name>
    <dbReference type="NCBI Taxonomy" id="1121420"/>
    <lineage>
        <taxon>Bacteria</taxon>
        <taxon>Bacillati</taxon>
        <taxon>Bacillota</taxon>
        <taxon>Clostridia</taxon>
        <taxon>Eubacteriales</taxon>
        <taxon>Desulfitobacteriaceae</taxon>
        <taxon>Desulfosporosinus</taxon>
    </lineage>
</organism>
<feature type="binding site" evidence="5">
    <location>
        <position position="186"/>
    </location>
    <ligand>
        <name>Mn(2+)</name>
        <dbReference type="ChEBI" id="CHEBI:29035"/>
    </ligand>
</feature>
<dbReference type="InterPro" id="IPR036324">
    <property type="entry name" value="Mn/Fe_SOD_N_sf"/>
</dbReference>
<protein>
    <recommendedName>
        <fullName evidence="2 6">Superoxide dismutase</fullName>
        <ecNumber evidence="2 6">1.15.1.1</ecNumber>
    </recommendedName>
</protein>
<dbReference type="FunFam" id="3.55.40.20:FF:000004">
    <property type="entry name" value="Superoxide dismutase [Fe]"/>
    <property type="match status" value="1"/>
</dbReference>
<feature type="domain" description="Manganese/iron superoxide dismutase N-terminal" evidence="7">
    <location>
        <begin position="23"/>
        <end position="104"/>
    </location>
</feature>
<evidence type="ECO:0000256" key="1">
    <source>
        <dbReference type="ARBA" id="ARBA00008714"/>
    </source>
</evidence>
<dbReference type="SUPFAM" id="SSF46609">
    <property type="entry name" value="Fe,Mn superoxide dismutase (SOD), N-terminal domain"/>
    <property type="match status" value="1"/>
</dbReference>
<feature type="binding site" evidence="5">
    <location>
        <position position="48"/>
    </location>
    <ligand>
        <name>Mn(2+)</name>
        <dbReference type="ChEBI" id="CHEBI:29035"/>
    </ligand>
</feature>
<comment type="function">
    <text evidence="6">Destroys radicals which are normally produced within the cells and which are toxic to biological systems.</text>
</comment>
<dbReference type="InterPro" id="IPR050265">
    <property type="entry name" value="Fe/Mn_Superoxide_Dismutase"/>
</dbReference>
<dbReference type="PRINTS" id="PR01703">
    <property type="entry name" value="MNSODISMTASE"/>
</dbReference>
<reference evidence="10" key="1">
    <citation type="submission" date="2016-11" db="EMBL/GenBank/DDBJ databases">
        <authorList>
            <person name="Varghese N."/>
            <person name="Submissions S."/>
        </authorList>
    </citation>
    <scope>NUCLEOTIDE SEQUENCE [LARGE SCALE GENOMIC DNA]</scope>
    <source>
        <strain evidence="10">DSM 15449</strain>
    </source>
</reference>
<gene>
    <name evidence="9" type="ORF">SAMN02746098_02511</name>
</gene>
<dbReference type="Proteomes" id="UP000183954">
    <property type="component" value="Unassembled WGS sequence"/>
</dbReference>